<dbReference type="GO" id="GO:0008115">
    <property type="term" value="F:sarcosine oxidase activity"/>
    <property type="evidence" value="ECO:0007669"/>
    <property type="project" value="InterPro"/>
</dbReference>
<sequence length="124" mass="13918">MLLIHCPYCEEERPELEFRHAGEAHVPRPAGDAGLSDEETAHRLYYRSNERGLVFERWRHGSGCGKFFNAARHSVTDKFVVTYKTGEPKPELADLGDADFDANVNPRVQGDPAHTPAARTEAQQ</sequence>
<dbReference type="GO" id="GO:0046653">
    <property type="term" value="P:tetrahydrofolate metabolic process"/>
    <property type="evidence" value="ECO:0007669"/>
    <property type="project" value="InterPro"/>
</dbReference>
<comment type="caution">
    <text evidence="2">The sequence shown here is derived from an EMBL/GenBank/DDBJ whole genome shotgun (WGS) entry which is preliminary data.</text>
</comment>
<organism evidence="2 3">
    <name type="scientific">Plantimonas leprariae</name>
    <dbReference type="NCBI Taxonomy" id="2615207"/>
    <lineage>
        <taxon>Bacteria</taxon>
        <taxon>Pseudomonadati</taxon>
        <taxon>Pseudomonadota</taxon>
        <taxon>Alphaproteobacteria</taxon>
        <taxon>Hyphomicrobiales</taxon>
        <taxon>Aurantimonadaceae</taxon>
        <taxon>Plantimonas</taxon>
    </lineage>
</organism>
<feature type="region of interest" description="Disordered" evidence="1">
    <location>
        <begin position="90"/>
        <end position="124"/>
    </location>
</feature>
<reference evidence="2 3" key="1">
    <citation type="submission" date="2019-09" db="EMBL/GenBank/DDBJ databases">
        <title>YIM 132180 draft genome.</title>
        <authorList>
            <person name="Zhang K."/>
        </authorList>
    </citation>
    <scope>NUCLEOTIDE SEQUENCE [LARGE SCALE GENOMIC DNA]</scope>
    <source>
        <strain evidence="2 3">YIM 132180</strain>
    </source>
</reference>
<keyword evidence="3" id="KW-1185">Reference proteome</keyword>
<accession>A0A7V7PPW2</accession>
<dbReference type="EMBL" id="VZDO01000007">
    <property type="protein sequence ID" value="KAB0680007.1"/>
    <property type="molecule type" value="Genomic_DNA"/>
</dbReference>
<evidence type="ECO:0000313" key="2">
    <source>
        <dbReference type="EMBL" id="KAB0680007.1"/>
    </source>
</evidence>
<name>A0A7V7PPW2_9HYPH</name>
<protein>
    <submittedName>
        <fullName evidence="2">Sarcosine oxidase subunit delta</fullName>
    </submittedName>
</protein>
<proteinExistence type="predicted"/>
<dbReference type="InterPro" id="IPR006279">
    <property type="entry name" value="SoxD"/>
</dbReference>
<gene>
    <name evidence="2" type="ORF">F6X38_10575</name>
</gene>
<evidence type="ECO:0000313" key="3">
    <source>
        <dbReference type="Proteomes" id="UP000432089"/>
    </source>
</evidence>
<dbReference type="Proteomes" id="UP000432089">
    <property type="component" value="Unassembled WGS sequence"/>
</dbReference>
<dbReference type="AlphaFoldDB" id="A0A7V7PPW2"/>
<dbReference type="InterPro" id="IPR038561">
    <property type="entry name" value="SoxD_sf"/>
</dbReference>
<dbReference type="Pfam" id="PF04267">
    <property type="entry name" value="SoxD"/>
    <property type="match status" value="1"/>
</dbReference>
<dbReference type="RefSeq" id="WP_150969698.1">
    <property type="nucleotide sequence ID" value="NZ_VZDO01000007.1"/>
</dbReference>
<evidence type="ECO:0000256" key="1">
    <source>
        <dbReference type="SAM" id="MobiDB-lite"/>
    </source>
</evidence>
<dbReference type="Gene3D" id="3.30.2270.10">
    <property type="entry name" value="Folate-binding superfamily"/>
    <property type="match status" value="1"/>
</dbReference>